<keyword evidence="3" id="KW-0813">Transport</keyword>
<evidence type="ECO:0000256" key="7">
    <source>
        <dbReference type="ARBA" id="ARBA00023136"/>
    </source>
</evidence>
<evidence type="ECO:0000256" key="4">
    <source>
        <dbReference type="ARBA" id="ARBA00022544"/>
    </source>
</evidence>
<dbReference type="EMBL" id="JBHUME010000009">
    <property type="protein sequence ID" value="MFD2613904.1"/>
    <property type="molecule type" value="Genomic_DNA"/>
</dbReference>
<name>A0ABW5PG64_9BACL</name>
<organism evidence="9 10">
    <name type="scientific">Paenibacillus gansuensis</name>
    <dbReference type="NCBI Taxonomy" id="306542"/>
    <lineage>
        <taxon>Bacteria</taxon>
        <taxon>Bacillati</taxon>
        <taxon>Bacillota</taxon>
        <taxon>Bacilli</taxon>
        <taxon>Bacillales</taxon>
        <taxon>Paenibacillaceae</taxon>
        <taxon>Paenibacillus</taxon>
    </lineage>
</organism>
<feature type="transmembrane region" description="Helical" evidence="8">
    <location>
        <begin position="185"/>
        <end position="207"/>
    </location>
</feature>
<feature type="transmembrane region" description="Helical" evidence="8">
    <location>
        <begin position="144"/>
        <end position="165"/>
    </location>
</feature>
<reference evidence="10" key="1">
    <citation type="journal article" date="2019" name="Int. J. Syst. Evol. Microbiol.">
        <title>The Global Catalogue of Microorganisms (GCM) 10K type strain sequencing project: providing services to taxonomists for standard genome sequencing and annotation.</title>
        <authorList>
            <consortium name="The Broad Institute Genomics Platform"/>
            <consortium name="The Broad Institute Genome Sequencing Center for Infectious Disease"/>
            <person name="Wu L."/>
            <person name="Ma J."/>
        </authorList>
    </citation>
    <scope>NUCLEOTIDE SEQUENCE [LARGE SCALE GENOMIC DNA]</scope>
    <source>
        <strain evidence="10">KCTC 3950</strain>
    </source>
</reference>
<dbReference type="NCBIfam" id="TIGR00912">
    <property type="entry name" value="2A0309"/>
    <property type="match status" value="1"/>
</dbReference>
<keyword evidence="10" id="KW-1185">Reference proteome</keyword>
<dbReference type="Proteomes" id="UP001597541">
    <property type="component" value="Unassembled WGS sequence"/>
</dbReference>
<evidence type="ECO:0000256" key="5">
    <source>
        <dbReference type="ARBA" id="ARBA00022692"/>
    </source>
</evidence>
<feature type="transmembrane region" description="Helical" evidence="8">
    <location>
        <begin position="304"/>
        <end position="322"/>
    </location>
</feature>
<comment type="similarity">
    <text evidence="2">Belongs to the amino acid-polyamine-organocation (APC) superfamily. Spore germination protein (SGP) (TC 2.A.3.9) family.</text>
</comment>
<evidence type="ECO:0000256" key="6">
    <source>
        <dbReference type="ARBA" id="ARBA00022989"/>
    </source>
</evidence>
<accession>A0ABW5PG64</accession>
<keyword evidence="5 8" id="KW-0812">Transmembrane</keyword>
<protein>
    <submittedName>
        <fullName evidence="9">GerAB/ArcD/ProY family transporter</fullName>
    </submittedName>
</protein>
<sequence length="362" mass="41669">MEHKVEENYKISGFFVFFLIHASQVGIGVLTFQTLIFSHTKNDAWISLLLAGISLHIIIWMIYKMLSKPTRDVIDLHCTIFGKHAGNFISLLLVFYFLIFSLAVFRGYIEVIQVWMFPTINTWSIALVFLLIIYYIVTGGFRVITGFCFFAVVSSSFLSVLLYFNAKHGYVQNLLPILNHPVGEIVLSSKFAIGVLFIGFETLLIYFPFLHSTGSSAKWAHSALVFTNIKYLALTVVTLMYFSQGLLEHTYWPVLVMIKALEFPLFSRFEFIFLSVWLIIVLPAIFLSLWSCTRIVKRVTGLKPTLSLPFIVTLMFFSTLLLDDRMKIEKFGRIVAELGIYFVFGYIPLLFVLFYLKSFRSR</sequence>
<evidence type="ECO:0000256" key="8">
    <source>
        <dbReference type="SAM" id="Phobius"/>
    </source>
</evidence>
<feature type="transmembrane region" description="Helical" evidence="8">
    <location>
        <begin position="12"/>
        <end position="32"/>
    </location>
</feature>
<evidence type="ECO:0000256" key="2">
    <source>
        <dbReference type="ARBA" id="ARBA00007998"/>
    </source>
</evidence>
<comment type="subcellular location">
    <subcellularLocation>
        <location evidence="1">Membrane</location>
        <topology evidence="1">Multi-pass membrane protein</topology>
    </subcellularLocation>
</comment>
<feature type="transmembrane region" description="Helical" evidence="8">
    <location>
        <begin position="271"/>
        <end position="292"/>
    </location>
</feature>
<feature type="transmembrane region" description="Helical" evidence="8">
    <location>
        <begin position="115"/>
        <end position="137"/>
    </location>
</feature>
<keyword evidence="7 8" id="KW-0472">Membrane</keyword>
<feature type="transmembrane region" description="Helical" evidence="8">
    <location>
        <begin position="334"/>
        <end position="356"/>
    </location>
</feature>
<evidence type="ECO:0000313" key="9">
    <source>
        <dbReference type="EMBL" id="MFD2613904.1"/>
    </source>
</evidence>
<keyword evidence="4" id="KW-0309">Germination</keyword>
<evidence type="ECO:0000256" key="1">
    <source>
        <dbReference type="ARBA" id="ARBA00004141"/>
    </source>
</evidence>
<dbReference type="RefSeq" id="WP_377604178.1">
    <property type="nucleotide sequence ID" value="NZ_JBHUME010000009.1"/>
</dbReference>
<gene>
    <name evidence="9" type="ORF">ACFSUF_15925</name>
</gene>
<proteinExistence type="inferred from homology"/>
<evidence type="ECO:0000313" key="10">
    <source>
        <dbReference type="Proteomes" id="UP001597541"/>
    </source>
</evidence>
<dbReference type="PANTHER" id="PTHR34975">
    <property type="entry name" value="SPORE GERMINATION PROTEIN A2"/>
    <property type="match status" value="1"/>
</dbReference>
<keyword evidence="6 8" id="KW-1133">Transmembrane helix</keyword>
<dbReference type="Pfam" id="PF03845">
    <property type="entry name" value="Spore_permease"/>
    <property type="match status" value="1"/>
</dbReference>
<comment type="caution">
    <text evidence="9">The sequence shown here is derived from an EMBL/GenBank/DDBJ whole genome shotgun (WGS) entry which is preliminary data.</text>
</comment>
<dbReference type="PANTHER" id="PTHR34975:SF2">
    <property type="entry name" value="SPORE GERMINATION PROTEIN A2"/>
    <property type="match status" value="1"/>
</dbReference>
<evidence type="ECO:0000256" key="3">
    <source>
        <dbReference type="ARBA" id="ARBA00022448"/>
    </source>
</evidence>
<feature type="transmembrane region" description="Helical" evidence="8">
    <location>
        <begin position="84"/>
        <end position="109"/>
    </location>
</feature>
<feature type="transmembrane region" description="Helical" evidence="8">
    <location>
        <begin position="219"/>
        <end position="242"/>
    </location>
</feature>
<dbReference type="InterPro" id="IPR004761">
    <property type="entry name" value="Spore_GerAB"/>
</dbReference>
<feature type="transmembrane region" description="Helical" evidence="8">
    <location>
        <begin position="44"/>
        <end position="63"/>
    </location>
</feature>